<reference evidence="8" key="2">
    <citation type="submission" date="2023-06" db="EMBL/GenBank/DDBJ databases">
        <authorList>
            <person name="Zeman M."/>
            <person name="Kubasova T."/>
            <person name="Jahodarova E."/>
            <person name="Nykrynova M."/>
            <person name="Rychlik I."/>
        </authorList>
    </citation>
    <scope>NUCLEOTIDE SEQUENCE</scope>
    <source>
        <strain evidence="8">153_Feed</strain>
    </source>
</reference>
<dbReference type="InterPro" id="IPR017896">
    <property type="entry name" value="4Fe4S_Fe-S-bd"/>
</dbReference>
<organism evidence="8 9">
    <name type="scientific">Thermophilibacter provencensis</name>
    <dbReference type="NCBI Taxonomy" id="1852386"/>
    <lineage>
        <taxon>Bacteria</taxon>
        <taxon>Bacillati</taxon>
        <taxon>Actinomycetota</taxon>
        <taxon>Coriobacteriia</taxon>
        <taxon>Coriobacteriales</taxon>
        <taxon>Atopobiaceae</taxon>
        <taxon>Thermophilibacter</taxon>
    </lineage>
</organism>
<dbReference type="Pfam" id="PF12838">
    <property type="entry name" value="Fer4_7"/>
    <property type="match status" value="2"/>
</dbReference>
<dbReference type="PROSITE" id="PS51379">
    <property type="entry name" value="4FE4S_FER_2"/>
    <property type="match status" value="4"/>
</dbReference>
<keyword evidence="2" id="KW-0004">4Fe-4S</keyword>
<name>A0ABT7V0Y6_9ACTN</name>
<comment type="caution">
    <text evidence="8">The sequence shown here is derived from an EMBL/GenBank/DDBJ whole genome shotgun (WGS) entry which is preliminary data.</text>
</comment>
<proteinExistence type="predicted"/>
<protein>
    <submittedName>
        <fullName evidence="8">4Fe-4S binding protein</fullName>
    </submittedName>
</protein>
<keyword evidence="4" id="KW-0249">Electron transport</keyword>
<dbReference type="Gene3D" id="3.30.70.20">
    <property type="match status" value="2"/>
</dbReference>
<evidence type="ECO:0000256" key="2">
    <source>
        <dbReference type="ARBA" id="ARBA00022485"/>
    </source>
</evidence>
<dbReference type="PROSITE" id="PS00198">
    <property type="entry name" value="4FE4S_FER_1"/>
    <property type="match status" value="2"/>
</dbReference>
<evidence type="ECO:0000256" key="4">
    <source>
        <dbReference type="ARBA" id="ARBA00022982"/>
    </source>
</evidence>
<dbReference type="Proteomes" id="UP001529256">
    <property type="component" value="Unassembled WGS sequence"/>
</dbReference>
<feature type="domain" description="4Fe-4S ferredoxin-type" evidence="7">
    <location>
        <begin position="100"/>
        <end position="129"/>
    </location>
</feature>
<feature type="domain" description="4Fe-4S ferredoxin-type" evidence="7">
    <location>
        <begin position="131"/>
        <end position="158"/>
    </location>
</feature>
<dbReference type="SUPFAM" id="SSF54862">
    <property type="entry name" value="4Fe-4S ferredoxins"/>
    <property type="match status" value="1"/>
</dbReference>
<keyword evidence="6" id="KW-0411">Iron-sulfur</keyword>
<dbReference type="RefSeq" id="WP_289510355.1">
    <property type="nucleotide sequence ID" value="NZ_JAUDEA010000001.1"/>
</dbReference>
<evidence type="ECO:0000256" key="6">
    <source>
        <dbReference type="ARBA" id="ARBA00023014"/>
    </source>
</evidence>
<feature type="domain" description="4Fe-4S ferredoxin-type" evidence="7">
    <location>
        <begin position="26"/>
        <end position="54"/>
    </location>
</feature>
<evidence type="ECO:0000313" key="8">
    <source>
        <dbReference type="EMBL" id="MDM8270253.1"/>
    </source>
</evidence>
<sequence length="163" mass="16753">MGEKRSRKPRPVAFVRCGGGTPATEGGPCCEHGCVGCGACVEACRFGAVSIGERGVAVVDREACRGCGLCARSCPRGVIEMIDPDQRIAVRCVNPDPGPVARKVCATSCIGCGMCERACPVGAIRVADGCARIDHALCISCGMCATKCPRDAIADAFGLFAGR</sequence>
<keyword evidence="3" id="KW-0479">Metal-binding</keyword>
<evidence type="ECO:0000256" key="3">
    <source>
        <dbReference type="ARBA" id="ARBA00022723"/>
    </source>
</evidence>
<evidence type="ECO:0000313" key="9">
    <source>
        <dbReference type="Proteomes" id="UP001529256"/>
    </source>
</evidence>
<feature type="domain" description="4Fe-4S ferredoxin-type" evidence="7">
    <location>
        <begin position="55"/>
        <end position="84"/>
    </location>
</feature>
<keyword evidence="9" id="KW-1185">Reference proteome</keyword>
<dbReference type="InterPro" id="IPR050294">
    <property type="entry name" value="RnfB_subfamily"/>
</dbReference>
<dbReference type="InterPro" id="IPR017900">
    <property type="entry name" value="4Fe4S_Fe_S_CS"/>
</dbReference>
<keyword evidence="5" id="KW-0408">Iron</keyword>
<dbReference type="PANTHER" id="PTHR42859">
    <property type="entry name" value="OXIDOREDUCTASE"/>
    <property type="match status" value="1"/>
</dbReference>
<accession>A0ABT7V0Y6</accession>
<reference evidence="8" key="1">
    <citation type="submission" date="2023-06" db="EMBL/GenBank/DDBJ databases">
        <title>Identification and characterization of horizontal gene transfer across gut microbiota members of farm animals based on homology search.</title>
        <authorList>
            <person name="Schwarzerova J."/>
            <person name="Nykrynova M."/>
            <person name="Jureckova K."/>
            <person name="Cejkova D."/>
            <person name="Rychlik I."/>
        </authorList>
    </citation>
    <scope>NUCLEOTIDE SEQUENCE</scope>
    <source>
        <strain evidence="8">153_Feed</strain>
    </source>
</reference>
<evidence type="ECO:0000259" key="7">
    <source>
        <dbReference type="PROSITE" id="PS51379"/>
    </source>
</evidence>
<dbReference type="CDD" id="cd10549">
    <property type="entry name" value="MtMvhB_like"/>
    <property type="match status" value="1"/>
</dbReference>
<dbReference type="EMBL" id="JAUDEA010000001">
    <property type="protein sequence ID" value="MDM8270253.1"/>
    <property type="molecule type" value="Genomic_DNA"/>
</dbReference>
<evidence type="ECO:0000256" key="5">
    <source>
        <dbReference type="ARBA" id="ARBA00023004"/>
    </source>
</evidence>
<gene>
    <name evidence="8" type="ORF">QUW25_00910</name>
</gene>
<dbReference type="PANTHER" id="PTHR42859:SF10">
    <property type="entry name" value="DIMETHYLSULFOXIDE REDUCTASE CHAIN B"/>
    <property type="match status" value="1"/>
</dbReference>
<evidence type="ECO:0000256" key="1">
    <source>
        <dbReference type="ARBA" id="ARBA00022448"/>
    </source>
</evidence>
<keyword evidence="1" id="KW-0813">Transport</keyword>